<accession>A0A1H3TS13</accession>
<dbReference type="Pfam" id="PF19268">
    <property type="entry name" value="CIS_TMP"/>
    <property type="match status" value="2"/>
</dbReference>
<keyword evidence="2" id="KW-1185">Reference proteome</keyword>
<evidence type="ECO:0000313" key="2">
    <source>
        <dbReference type="Proteomes" id="UP000199663"/>
    </source>
</evidence>
<gene>
    <name evidence="1" type="ORF">SAMN05444412_12027</name>
</gene>
<dbReference type="EMBL" id="FNQC01000020">
    <property type="protein sequence ID" value="SDZ52475.1"/>
    <property type="molecule type" value="Genomic_DNA"/>
</dbReference>
<dbReference type="InterPro" id="IPR045538">
    <property type="entry name" value="CIS_TMP"/>
</dbReference>
<sequence>MSMRSNIIQKSTIQFRYQGKAQANRCNNVLEQIFGLHLLPEMDKAITAVSPEAVSIEMERLEIDLGQINEEDLLTRLGPMIREAMEKALSKAMEDQFDFLKQRKSNDMSRDQDLDLDLEALTFYFLKGYFPYWYEKKLELIDSMEKLLLSNPLGISRMMIQNARNLEFTKRIAFGLPLENFDNLLGVLRPNEATWILEYRGEMLNALQEEKVFKSKPFGLEKSINLFILRFNLEDTGGSFNKLKFSERILKQTAAHYNMDFGSLINQMVKALEILEKDTLSSRHLGNVLKAIQNQNQMVRDDFEVPTPAPKISWLKLLNNNTWEAFKYQVSPVEREKISLFFIRESGGTNILDNLKIKGLYNLIQLLSGQTSAQIKEMIQRFFTSERIGLSGFSEENELRVLLKEGVWAITESGSKANPMGFWFGLLVRSALKVKPATGTLIKALEEFGENEIVGHSKAILSKEITQSAIDSDVRWQDGKFEMKSTGGLGIDEKQIKNKIIRHYLVSGILSPSQQDLGKQDIRRIFEDLLQEGEVLISKLIEDAVDPSELLYRLNQLINRKNQALFLNYLNKQFEHLIFDFLEVDDHSVPATQSVLATVAFRKNLLSALILGKGNRKSSVFKFYQAKYHLSWIANVGDSPDKSKRDFATLDAHLSEFIGFLDSLDPSLGLKIGKLSRDLFWYKKIWEQPFPLFAGQITKIKKKNFSFETRDERSGIRKALLQSKYVLERLFKVAKNSEEDFAAVKSSMHEIQRRELRQFADYLRTDVTYRTGQTYPMEISVKKIFAQHLVHPEPLIDFIRNNKGIAHKIVFHFKKYLSKKEWAEISKYIPEFEGVDGFPKNTITDHHTVLNNSFDVLVSIFLTNKPDPKRLRFYLAKIELGEKELDKLSRMFSPQEITSIFYGNDIKRIDNVNRLLELPGKLLKSSRFDSNWLKAVFEASIHSFLKFGVLDTISDFPKGLFDLLKDSKIGKPVLMALKIEISDFPMLEKPLEESEQWMIRELDADGSMQKRGFNVFQKEKIQSYHPISALHFWASKGYLPWWSRFKTIRNILLDLGQNKLTISQSQEESLALLFMDTGFLDKVSEVFSLSEMGEIVTELSKKDAFHPIHKFFVQFTSKLSHHSKSEMKIESKSGFLSPKLDVSTVSLFKNIDKETWIFSYQTDKSLLDTTIYHQEDKVLSQKFFKEDPRIKKQVLGLLMLSKFMYFGNLNAVKWRKMVFEFSLQYYSIGSISYTEKFHVAFLIFIKRKYAIYNWKGVFQAIYLRSEKKEPDAVLPPAFVLEFGLDRKTLAVQPENKGEVGDQVRIGNAGLILAWPFLTMLFGRLGLLDKNQFVDEKAQNKAVYLLQYMAFGHMEFPEYELVLNKLLVGLPANVHLEQESMLTEEESTLINSLLNGMLNNWEKLKNSSIQAMQETFIQREGVLKFENTQTSLKVDSKGVDVLLDSISWNFKMVKLPWMEKPLQITWR</sequence>
<protein>
    <submittedName>
        <fullName evidence="1">Uncharacterized protein</fullName>
    </submittedName>
</protein>
<dbReference type="RefSeq" id="WP_019600211.1">
    <property type="nucleotide sequence ID" value="NZ_FNQC01000020.1"/>
</dbReference>
<evidence type="ECO:0000313" key="1">
    <source>
        <dbReference type="EMBL" id="SDZ52475.1"/>
    </source>
</evidence>
<proteinExistence type="predicted"/>
<dbReference type="Proteomes" id="UP000199663">
    <property type="component" value="Unassembled WGS sequence"/>
</dbReference>
<comment type="caution">
    <text evidence="1">The sequence shown here is derived from an EMBL/GenBank/DDBJ whole genome shotgun (WGS) entry which is preliminary data.</text>
</comment>
<name>A0A1H3TS13_9BACT</name>
<organism evidence="1 2">
    <name type="scientific">Rhodonellum ikkaensis</name>
    <dbReference type="NCBI Taxonomy" id="336829"/>
    <lineage>
        <taxon>Bacteria</taxon>
        <taxon>Pseudomonadati</taxon>
        <taxon>Bacteroidota</taxon>
        <taxon>Cytophagia</taxon>
        <taxon>Cytophagales</taxon>
        <taxon>Cytophagaceae</taxon>
        <taxon>Rhodonellum</taxon>
    </lineage>
</organism>
<reference evidence="1 2" key="1">
    <citation type="submission" date="2016-10" db="EMBL/GenBank/DDBJ databases">
        <authorList>
            <person name="Varghese N."/>
            <person name="Submissions S."/>
        </authorList>
    </citation>
    <scope>NUCLEOTIDE SEQUENCE [LARGE SCALE GENOMIC DNA]</scope>
    <source>
        <strain evidence="1 2">DSM 17997</strain>
    </source>
</reference>